<evidence type="ECO:0000313" key="3">
    <source>
        <dbReference type="EMBL" id="RWS16277.1"/>
    </source>
</evidence>
<dbReference type="GO" id="GO:1990904">
    <property type="term" value="C:ribonucleoprotein complex"/>
    <property type="evidence" value="ECO:0007669"/>
    <property type="project" value="UniProtKB-KW"/>
</dbReference>
<keyword evidence="1 3" id="KW-0689">Ribosomal protein</keyword>
<dbReference type="AlphaFoldDB" id="A0A3S4RHM5"/>
<dbReference type="GO" id="GO:0005840">
    <property type="term" value="C:ribosome"/>
    <property type="evidence" value="ECO:0007669"/>
    <property type="project" value="UniProtKB-KW"/>
</dbReference>
<dbReference type="InterPro" id="IPR036967">
    <property type="entry name" value="Ribosomal_uS11_sf"/>
</dbReference>
<dbReference type="GO" id="GO:0006412">
    <property type="term" value="P:translation"/>
    <property type="evidence" value="ECO:0007669"/>
    <property type="project" value="InterPro"/>
</dbReference>
<dbReference type="SUPFAM" id="SSF53137">
    <property type="entry name" value="Translational machinery components"/>
    <property type="match status" value="1"/>
</dbReference>
<dbReference type="Proteomes" id="UP000285301">
    <property type="component" value="Unassembled WGS sequence"/>
</dbReference>
<proteinExistence type="predicted"/>
<gene>
    <name evidence="3" type="ORF">B4U79_01268</name>
</gene>
<dbReference type="EMBL" id="NCKU01000258">
    <property type="protein sequence ID" value="RWS16277.1"/>
    <property type="molecule type" value="Genomic_DNA"/>
</dbReference>
<evidence type="ECO:0000256" key="1">
    <source>
        <dbReference type="ARBA" id="ARBA00022980"/>
    </source>
</evidence>
<protein>
    <submittedName>
        <fullName evidence="3">39S ribosomal protein L18-like protein</fullName>
    </submittedName>
</protein>
<sequence>MSLKSVFSKLAKNNFWKVSSIRLNAAIFPEGESRDTNTRCPLTITCRWSYIVKKRITRIPSDIEFEESEIADGQRSSNDKPPVRLVNRNPRNLEQLQFERKPLGFELDSPSISFWNKVVFDQKGKHMVASVLHHSGYPFITVSSNELNNGSTSSPKDVNTAVNMGVILARRCLESGVLYVHSEYTADELKSLKVQAFIKALQDNGLILKEPNFIFPRRKRDL</sequence>
<dbReference type="STRING" id="1965070.A0A3S4RHM5"/>
<organism evidence="3 4">
    <name type="scientific">Dinothrombium tinctorium</name>
    <dbReference type="NCBI Taxonomy" id="1965070"/>
    <lineage>
        <taxon>Eukaryota</taxon>
        <taxon>Metazoa</taxon>
        <taxon>Ecdysozoa</taxon>
        <taxon>Arthropoda</taxon>
        <taxon>Chelicerata</taxon>
        <taxon>Arachnida</taxon>
        <taxon>Acari</taxon>
        <taxon>Acariformes</taxon>
        <taxon>Trombidiformes</taxon>
        <taxon>Prostigmata</taxon>
        <taxon>Anystina</taxon>
        <taxon>Parasitengona</taxon>
        <taxon>Trombidioidea</taxon>
        <taxon>Trombidiidae</taxon>
        <taxon>Dinothrombium</taxon>
    </lineage>
</organism>
<evidence type="ECO:0000313" key="4">
    <source>
        <dbReference type="Proteomes" id="UP000285301"/>
    </source>
</evidence>
<dbReference type="OrthoDB" id="1932324at2759"/>
<keyword evidence="2" id="KW-0687">Ribonucleoprotein</keyword>
<comment type="caution">
    <text evidence="3">The sequence shown here is derived from an EMBL/GenBank/DDBJ whole genome shotgun (WGS) entry which is preliminary data.</text>
</comment>
<name>A0A3S4RHM5_9ACAR</name>
<accession>A0A3S4RHM5</accession>
<reference evidence="3 4" key="1">
    <citation type="journal article" date="2018" name="Gigascience">
        <title>Genomes of trombidid mites reveal novel predicted allergens and laterally-transferred genes associated with secondary metabolism.</title>
        <authorList>
            <person name="Dong X."/>
            <person name="Chaisiri K."/>
            <person name="Xia D."/>
            <person name="Armstrong S.D."/>
            <person name="Fang Y."/>
            <person name="Donnelly M.J."/>
            <person name="Kadowaki T."/>
            <person name="McGarry J.W."/>
            <person name="Darby A.C."/>
            <person name="Makepeace B.L."/>
        </authorList>
    </citation>
    <scope>NUCLEOTIDE SEQUENCE [LARGE SCALE GENOMIC DNA]</scope>
    <source>
        <strain evidence="3">UoL-WK</strain>
    </source>
</reference>
<evidence type="ECO:0000256" key="2">
    <source>
        <dbReference type="ARBA" id="ARBA00023274"/>
    </source>
</evidence>
<keyword evidence="4" id="KW-1185">Reference proteome</keyword>
<dbReference type="Gene3D" id="3.30.420.80">
    <property type="entry name" value="Ribosomal protein S11"/>
    <property type="match status" value="1"/>
</dbReference>
<dbReference type="GO" id="GO:0003735">
    <property type="term" value="F:structural constituent of ribosome"/>
    <property type="evidence" value="ECO:0007669"/>
    <property type="project" value="InterPro"/>
</dbReference>